<evidence type="ECO:0000313" key="2">
    <source>
        <dbReference type="Proteomes" id="UP000255061"/>
    </source>
</evidence>
<sequence length="180" mass="20604">MDITRITSKNEGISEIVSKLEDFVGGRHYLSNHDTPLIDIILLKAMLAWDRTEDEGQEVQCTQFAESVLYDLYKVANYKVSVDIGRDETMFWDCVSQTFRDFQIAVNKAKKPKKCDCFHESIGKSCTCLKIEFIEKKSKITNEAISLLLARHVFNRRHLNLLGLPLPNQQNVYSLSNSLA</sequence>
<evidence type="ECO:0000313" key="1">
    <source>
        <dbReference type="EMBL" id="SUJ10095.1"/>
    </source>
</evidence>
<proteinExistence type="predicted"/>
<dbReference type="Proteomes" id="UP000255061">
    <property type="component" value="Unassembled WGS sequence"/>
</dbReference>
<protein>
    <submittedName>
        <fullName evidence="1">Uncharacterized protein</fullName>
    </submittedName>
</protein>
<gene>
    <name evidence="1" type="ORF">NCTC10736_04090</name>
</gene>
<dbReference type="RefSeq" id="WP_115407344.1">
    <property type="nucleotide sequence ID" value="NZ_UGYV01000004.1"/>
</dbReference>
<name>A0A380BZC0_9GAMM</name>
<dbReference type="EMBL" id="UGYV01000004">
    <property type="protein sequence ID" value="SUJ10095.1"/>
    <property type="molecule type" value="Genomic_DNA"/>
</dbReference>
<dbReference type="AlphaFoldDB" id="A0A380BZC0"/>
<reference evidence="1 2" key="1">
    <citation type="submission" date="2018-06" db="EMBL/GenBank/DDBJ databases">
        <authorList>
            <consortium name="Pathogen Informatics"/>
            <person name="Doyle S."/>
        </authorList>
    </citation>
    <scope>NUCLEOTIDE SEQUENCE [LARGE SCALE GENOMIC DNA]</scope>
    <source>
        <strain evidence="1 2">NCTC10736</strain>
    </source>
</reference>
<organism evidence="1 2">
    <name type="scientific">Shewanella morhuae</name>
    <dbReference type="NCBI Taxonomy" id="365591"/>
    <lineage>
        <taxon>Bacteria</taxon>
        <taxon>Pseudomonadati</taxon>
        <taxon>Pseudomonadota</taxon>
        <taxon>Gammaproteobacteria</taxon>
        <taxon>Alteromonadales</taxon>
        <taxon>Shewanellaceae</taxon>
        <taxon>Shewanella</taxon>
    </lineage>
</organism>
<accession>A0A380BZC0</accession>